<evidence type="ECO:0000313" key="1">
    <source>
        <dbReference type="EMBL" id="EUA55271.1"/>
    </source>
</evidence>
<proteinExistence type="predicted"/>
<comment type="caution">
    <text evidence="1">The sequence shown here is derived from an EMBL/GenBank/DDBJ whole genome shotgun (WGS) entry which is preliminary data.</text>
</comment>
<gene>
    <name evidence="1" type="ORF">I550_3422</name>
</gene>
<organism evidence="1 2">
    <name type="scientific">Mycobacterium intracellulare 1956</name>
    <dbReference type="NCBI Taxonomy" id="1299331"/>
    <lineage>
        <taxon>Bacteria</taxon>
        <taxon>Bacillati</taxon>
        <taxon>Actinomycetota</taxon>
        <taxon>Actinomycetes</taxon>
        <taxon>Mycobacteriales</taxon>
        <taxon>Mycobacteriaceae</taxon>
        <taxon>Mycobacterium</taxon>
        <taxon>Mycobacterium avium complex (MAC)</taxon>
    </lineage>
</organism>
<accession>X8CHJ0</accession>
<reference evidence="1 2" key="1">
    <citation type="submission" date="2013-12" db="EMBL/GenBank/DDBJ databases">
        <authorList>
            <person name="Zelazny A."/>
            <person name="Olivier K."/>
            <person name="Holland S."/>
            <person name="Lenaerts A."/>
            <person name="Ordway D."/>
            <person name="DeGroote M.A."/>
            <person name="Parker T."/>
            <person name="Sizemore C."/>
            <person name="Tallon L.J."/>
            <person name="Sadzewicz L.K."/>
            <person name="Sengamalay N."/>
            <person name="Fraser C.M."/>
            <person name="Hine E."/>
            <person name="Shefchek K.A."/>
            <person name="Das S.P."/>
            <person name="Tettelin H."/>
        </authorList>
    </citation>
    <scope>NUCLEOTIDE SEQUENCE [LARGE SCALE GENOMIC DNA]</scope>
    <source>
        <strain evidence="1 2">1956</strain>
    </source>
</reference>
<name>X8CHJ0_MYCIT</name>
<evidence type="ECO:0000313" key="2">
    <source>
        <dbReference type="Proteomes" id="UP000020825"/>
    </source>
</evidence>
<dbReference type="EMBL" id="JAOG01000002">
    <property type="protein sequence ID" value="EUA55271.1"/>
    <property type="molecule type" value="Genomic_DNA"/>
</dbReference>
<dbReference type="PATRIC" id="fig|1299331.3.peg.3339"/>
<protein>
    <submittedName>
        <fullName evidence="1">Uncharacterized protein</fullName>
    </submittedName>
</protein>
<dbReference type="Pfam" id="PF15887">
    <property type="entry name" value="Peptidase_Mx"/>
    <property type="match status" value="1"/>
</dbReference>
<sequence>MWLPLSWSLNMVNRSMGHDDLYPFVLPAAVLEKMKFIHTVVDEATSESRGPASVAG</sequence>
<dbReference type="Proteomes" id="UP000020825">
    <property type="component" value="Unassembled WGS sequence"/>
</dbReference>
<dbReference type="InterPro" id="IPR031321">
    <property type="entry name" value="UCP012641"/>
</dbReference>
<dbReference type="AlphaFoldDB" id="X8CHJ0"/>